<evidence type="ECO:0000256" key="5">
    <source>
        <dbReference type="ARBA" id="ARBA00023015"/>
    </source>
</evidence>
<evidence type="ECO:0000259" key="10">
    <source>
        <dbReference type="Pfam" id="PF04963"/>
    </source>
</evidence>
<dbReference type="InterPro" id="IPR007046">
    <property type="entry name" value="RNA_pol_sigma_54_core-bd"/>
</dbReference>
<dbReference type="Pfam" id="PF00309">
    <property type="entry name" value="Sigma54_AID"/>
    <property type="match status" value="1"/>
</dbReference>
<keyword evidence="7" id="KW-0238">DNA-binding</keyword>
<keyword evidence="8" id="KW-0804">Transcription</keyword>
<dbReference type="Gene3D" id="1.10.10.60">
    <property type="entry name" value="Homeodomain-like"/>
    <property type="match status" value="1"/>
</dbReference>
<dbReference type="Gene3D" id="1.10.10.1330">
    <property type="entry name" value="RNA polymerase sigma-54 factor, core-binding domain"/>
    <property type="match status" value="1"/>
</dbReference>
<dbReference type="NCBIfam" id="TIGR02395">
    <property type="entry name" value="rpoN_sigma"/>
    <property type="match status" value="1"/>
</dbReference>
<dbReference type="AlphaFoldDB" id="A0A9D5K9U9"/>
<feature type="domain" description="RNA polymerase sigma factor 54 DNA-binding" evidence="9">
    <location>
        <begin position="303"/>
        <end position="451"/>
    </location>
</feature>
<dbReference type="PROSITE" id="PS00718">
    <property type="entry name" value="SIGMA54_2"/>
    <property type="match status" value="1"/>
</dbReference>
<dbReference type="GO" id="GO:0003677">
    <property type="term" value="F:DNA binding"/>
    <property type="evidence" value="ECO:0007669"/>
    <property type="project" value="UniProtKB-KW"/>
</dbReference>
<dbReference type="PANTHER" id="PTHR32248">
    <property type="entry name" value="RNA POLYMERASE SIGMA-54 FACTOR"/>
    <property type="match status" value="1"/>
</dbReference>
<name>A0A9D5K9U9_UNCW3</name>
<dbReference type="GO" id="GO:0016987">
    <property type="term" value="F:sigma factor activity"/>
    <property type="evidence" value="ECO:0007669"/>
    <property type="project" value="UniProtKB-KW"/>
</dbReference>
<dbReference type="PRINTS" id="PR00045">
    <property type="entry name" value="SIGMA54FCT"/>
</dbReference>
<dbReference type="EMBL" id="WJKJ01000208">
    <property type="protein sequence ID" value="MBD3364809.1"/>
    <property type="molecule type" value="Genomic_DNA"/>
</dbReference>
<dbReference type="GO" id="GO:0016779">
    <property type="term" value="F:nucleotidyltransferase activity"/>
    <property type="evidence" value="ECO:0007669"/>
    <property type="project" value="UniProtKB-KW"/>
</dbReference>
<dbReference type="InterPro" id="IPR038709">
    <property type="entry name" value="RpoN_core-bd_sf"/>
</dbReference>
<dbReference type="Pfam" id="PF04552">
    <property type="entry name" value="Sigma54_DBD"/>
    <property type="match status" value="1"/>
</dbReference>
<keyword evidence="3" id="KW-0808">Transferase</keyword>
<keyword evidence="6" id="KW-0731">Sigma factor</keyword>
<feature type="domain" description="RNA polymerase sigma factor 54 core-binding" evidence="10">
    <location>
        <begin position="102"/>
        <end position="284"/>
    </location>
</feature>
<dbReference type="PROSITE" id="PS50044">
    <property type="entry name" value="SIGMA54_3"/>
    <property type="match status" value="1"/>
</dbReference>
<comment type="similarity">
    <text evidence="1">Belongs to the sigma-54 factor family.</text>
</comment>
<comment type="caution">
    <text evidence="11">The sequence shown here is derived from an EMBL/GenBank/DDBJ whole genome shotgun (WGS) entry which is preliminary data.</text>
</comment>
<dbReference type="GO" id="GO:0000428">
    <property type="term" value="C:DNA-directed RNA polymerase complex"/>
    <property type="evidence" value="ECO:0007669"/>
    <property type="project" value="UniProtKB-KW"/>
</dbReference>
<dbReference type="Pfam" id="PF04963">
    <property type="entry name" value="Sigma54_CBD"/>
    <property type="match status" value="1"/>
</dbReference>
<evidence type="ECO:0000259" key="9">
    <source>
        <dbReference type="Pfam" id="PF04552"/>
    </source>
</evidence>
<evidence type="ECO:0000256" key="4">
    <source>
        <dbReference type="ARBA" id="ARBA00022695"/>
    </source>
</evidence>
<accession>A0A9D5K9U9</accession>
<evidence type="ECO:0000256" key="1">
    <source>
        <dbReference type="ARBA" id="ARBA00008798"/>
    </source>
</evidence>
<keyword evidence="2" id="KW-0240">DNA-directed RNA polymerase</keyword>
<dbReference type="InterPro" id="IPR007634">
    <property type="entry name" value="RNA_pol_sigma_54_DNA-bd"/>
</dbReference>
<evidence type="ECO:0000256" key="7">
    <source>
        <dbReference type="ARBA" id="ARBA00023125"/>
    </source>
</evidence>
<evidence type="ECO:0000313" key="11">
    <source>
        <dbReference type="EMBL" id="MBD3364809.1"/>
    </source>
</evidence>
<dbReference type="PIRSF" id="PIRSF000774">
    <property type="entry name" value="RpoN"/>
    <property type="match status" value="1"/>
</dbReference>
<dbReference type="GO" id="GO:0001216">
    <property type="term" value="F:DNA-binding transcription activator activity"/>
    <property type="evidence" value="ECO:0007669"/>
    <property type="project" value="InterPro"/>
</dbReference>
<dbReference type="Proteomes" id="UP000630660">
    <property type="component" value="Unassembled WGS sequence"/>
</dbReference>
<proteinExistence type="inferred from homology"/>
<protein>
    <submittedName>
        <fullName evidence="11">RNA polymerase factor sigma-54</fullName>
    </submittedName>
</protein>
<sequence length="454" mass="52455">MRSSSFSSQRLDTRLRQDLSLRLTPEMRLRLDILQANMLLLEEMLELELQQNPALDVIGEEPEAEAGEKTSDEFSVDEFYPNVPQADYSRKDEQEDYNCSVTSDRSILEERMLRKITAEFNSSPLDYSIARYILDCLDEDGFLYEDSSRIAAALGTTEERVERVRNHIQYTEPVGIASHDVREALIIQLRFQGFNEESVEMRILTDAFDLFLQRRITTICNRLRLSTKKVSEAFEVIAKLDPKPARNFREISSRCVQPDIIIHYRNGKLEVLVNEGPLPPLKLSGKVREILSNPMAFRPSDVEFAKRKFEAARMFIKSILQRRDTLNRLGRELLLRNYDFFSARSRRITPLTMKEMASKLELHPSTISRAVRDKYLDSPVGIFHLRTFFTKGDQNPIYGKLKGLIEAEDKENPLTDSEIADILAESGKKISRRTVAKYRMKLNIPDCFQRKALG</sequence>
<dbReference type="PROSITE" id="PS00717">
    <property type="entry name" value="SIGMA54_1"/>
    <property type="match status" value="1"/>
</dbReference>
<gene>
    <name evidence="11" type="primary">rpoN</name>
    <name evidence="11" type="ORF">GF359_06295</name>
</gene>
<evidence type="ECO:0000256" key="2">
    <source>
        <dbReference type="ARBA" id="ARBA00022478"/>
    </source>
</evidence>
<dbReference type="PANTHER" id="PTHR32248:SF4">
    <property type="entry name" value="RNA POLYMERASE SIGMA-54 FACTOR"/>
    <property type="match status" value="1"/>
</dbReference>
<organism evidence="11 12">
    <name type="scientific">candidate division WOR-3 bacterium</name>
    <dbReference type="NCBI Taxonomy" id="2052148"/>
    <lineage>
        <taxon>Bacteria</taxon>
        <taxon>Bacteria division WOR-3</taxon>
    </lineage>
</organism>
<keyword evidence="5" id="KW-0805">Transcription regulation</keyword>
<evidence type="ECO:0000313" key="12">
    <source>
        <dbReference type="Proteomes" id="UP000630660"/>
    </source>
</evidence>
<evidence type="ECO:0000256" key="6">
    <source>
        <dbReference type="ARBA" id="ARBA00023082"/>
    </source>
</evidence>
<evidence type="ECO:0000256" key="8">
    <source>
        <dbReference type="ARBA" id="ARBA00023163"/>
    </source>
</evidence>
<dbReference type="InterPro" id="IPR000394">
    <property type="entry name" value="RNA_pol_sigma_54"/>
</dbReference>
<reference evidence="11" key="1">
    <citation type="submission" date="2019-11" db="EMBL/GenBank/DDBJ databases">
        <title>Microbial mats filling the niche in hypersaline microbial mats.</title>
        <authorList>
            <person name="Wong H.L."/>
            <person name="Macleod F.I."/>
            <person name="White R.A. III"/>
            <person name="Burns B.P."/>
        </authorList>
    </citation>
    <scope>NUCLEOTIDE SEQUENCE</scope>
    <source>
        <strain evidence="11">Bin_327</strain>
    </source>
</reference>
<keyword evidence="4" id="KW-0548">Nucleotidyltransferase</keyword>
<evidence type="ECO:0000256" key="3">
    <source>
        <dbReference type="ARBA" id="ARBA00022679"/>
    </source>
</evidence>
<dbReference type="GO" id="GO:0006352">
    <property type="term" value="P:DNA-templated transcription initiation"/>
    <property type="evidence" value="ECO:0007669"/>
    <property type="project" value="InterPro"/>
</dbReference>